<name>A0A9W8CYX5_9FUNG</name>
<dbReference type="Proteomes" id="UP001143981">
    <property type="component" value="Unassembled WGS sequence"/>
</dbReference>
<keyword evidence="6" id="KW-0460">Magnesium</keyword>
<feature type="transmembrane region" description="Helical" evidence="8">
    <location>
        <begin position="195"/>
        <end position="213"/>
    </location>
</feature>
<keyword evidence="10" id="KW-1185">Reference proteome</keyword>
<keyword evidence="4" id="KW-0547">Nucleotide-binding</keyword>
<dbReference type="GO" id="GO:0046872">
    <property type="term" value="F:metal ion binding"/>
    <property type="evidence" value="ECO:0007669"/>
    <property type="project" value="UniProtKB-KW"/>
</dbReference>
<dbReference type="GO" id="GO:0016020">
    <property type="term" value="C:membrane"/>
    <property type="evidence" value="ECO:0007669"/>
    <property type="project" value="UniProtKB-SubCell"/>
</dbReference>
<evidence type="ECO:0000313" key="10">
    <source>
        <dbReference type="Proteomes" id="UP001143981"/>
    </source>
</evidence>
<keyword evidence="5" id="KW-0067">ATP-binding</keyword>
<proteinExistence type="predicted"/>
<dbReference type="GO" id="GO:0140358">
    <property type="term" value="F:P-type transmembrane transporter activity"/>
    <property type="evidence" value="ECO:0007669"/>
    <property type="project" value="InterPro"/>
</dbReference>
<gene>
    <name evidence="9" type="ORF">LPJ61_002714</name>
</gene>
<dbReference type="GO" id="GO:0019829">
    <property type="term" value="F:ATPase-coupled monoatomic cation transmembrane transporter activity"/>
    <property type="evidence" value="ECO:0007669"/>
    <property type="project" value="TreeGrafter"/>
</dbReference>
<keyword evidence="3" id="KW-0479">Metal-binding</keyword>
<evidence type="ECO:0000256" key="1">
    <source>
        <dbReference type="ARBA" id="ARBA00004141"/>
    </source>
</evidence>
<evidence type="ECO:0000313" key="9">
    <source>
        <dbReference type="EMBL" id="KAJ1731071.1"/>
    </source>
</evidence>
<evidence type="ECO:0000256" key="7">
    <source>
        <dbReference type="ARBA" id="ARBA00022967"/>
    </source>
</evidence>
<comment type="caution">
    <text evidence="9">The sequence shown here is derived from an EMBL/GenBank/DDBJ whole genome shotgun (WGS) entry which is preliminary data.</text>
</comment>
<feature type="non-terminal residue" evidence="9">
    <location>
        <position position="1"/>
    </location>
</feature>
<keyword evidence="8" id="KW-0812">Transmembrane</keyword>
<accession>A0A9W8CYX5</accession>
<evidence type="ECO:0000256" key="3">
    <source>
        <dbReference type="ARBA" id="ARBA00022723"/>
    </source>
</evidence>
<dbReference type="AlphaFoldDB" id="A0A9W8CYX5"/>
<protein>
    <recommendedName>
        <fullName evidence="11">Cation-transporting P-type ATPase C-terminal domain-containing protein</fullName>
    </recommendedName>
</protein>
<evidence type="ECO:0000256" key="6">
    <source>
        <dbReference type="ARBA" id="ARBA00022842"/>
    </source>
</evidence>
<feature type="transmembrane region" description="Helical" evidence="8">
    <location>
        <begin position="115"/>
        <end position="142"/>
    </location>
</feature>
<keyword evidence="8" id="KW-1133">Transmembrane helix</keyword>
<comment type="subcellular location">
    <subcellularLocation>
        <location evidence="1">Membrane</location>
        <topology evidence="1">Multi-pass membrane protein</topology>
    </subcellularLocation>
</comment>
<reference evidence="9" key="1">
    <citation type="submission" date="2022-07" db="EMBL/GenBank/DDBJ databases">
        <title>Phylogenomic reconstructions and comparative analyses of Kickxellomycotina fungi.</title>
        <authorList>
            <person name="Reynolds N.K."/>
            <person name="Stajich J.E."/>
            <person name="Barry K."/>
            <person name="Grigoriev I.V."/>
            <person name="Crous P."/>
            <person name="Smith M.E."/>
        </authorList>
    </citation>
    <scope>NUCLEOTIDE SEQUENCE</scope>
    <source>
        <strain evidence="9">BCRC 34381</strain>
    </source>
</reference>
<dbReference type="InterPro" id="IPR006544">
    <property type="entry name" value="P-type_TPase_V"/>
</dbReference>
<feature type="transmembrane region" description="Helical" evidence="8">
    <location>
        <begin position="162"/>
        <end position="183"/>
    </location>
</feature>
<feature type="transmembrane region" description="Helical" evidence="8">
    <location>
        <begin position="225"/>
        <end position="249"/>
    </location>
</feature>
<sequence length="343" mass="37225">TADVGISLSEAEASVAAPFTSHTEDISCVAALLKEGRCSMATSFSCFKYMALYSMIQFTTCCLVYVYNITPTNGQFLFADLFTVLPIAICMDRFRPFARLVSKRPSARLTGKRTLTSLIGNILLVIGFQVAMFFMIEAQGWYRQPRPADPGDPDSTPAENSLGTTLFLFSSFQYLSTGVVFSIGPPYRQSAYRSYLFVAVIAALLAFDLWALLGPVPGLRSMLGLVSISVGWRLTILGMAAAHFALCCLGERVLFPRLALPLARICRFFRLALSRRLHSSPPCGCGRPAASEAEAKALPAPADKTCGLWARLGQRQNRKQYKVLAQRMAPGAGIAGSCLGRGA</sequence>
<feature type="transmembrane region" description="Helical" evidence="8">
    <location>
        <begin position="50"/>
        <end position="70"/>
    </location>
</feature>
<keyword evidence="2" id="KW-0597">Phosphoprotein</keyword>
<dbReference type="GO" id="GO:0006874">
    <property type="term" value="P:intracellular calcium ion homeostasis"/>
    <property type="evidence" value="ECO:0007669"/>
    <property type="project" value="TreeGrafter"/>
</dbReference>
<keyword evidence="8" id="KW-0472">Membrane</keyword>
<dbReference type="OrthoDB" id="48943at2759"/>
<dbReference type="PANTHER" id="PTHR45630">
    <property type="entry name" value="CATION-TRANSPORTING ATPASE-RELATED"/>
    <property type="match status" value="1"/>
</dbReference>
<keyword evidence="7" id="KW-1278">Translocase</keyword>
<dbReference type="EMBL" id="JANBOI010000371">
    <property type="protein sequence ID" value="KAJ1731071.1"/>
    <property type="molecule type" value="Genomic_DNA"/>
</dbReference>
<evidence type="ECO:0000256" key="4">
    <source>
        <dbReference type="ARBA" id="ARBA00022741"/>
    </source>
</evidence>
<evidence type="ECO:0000256" key="2">
    <source>
        <dbReference type="ARBA" id="ARBA00022553"/>
    </source>
</evidence>
<organism evidence="9 10">
    <name type="scientific">Coemansia biformis</name>
    <dbReference type="NCBI Taxonomy" id="1286918"/>
    <lineage>
        <taxon>Eukaryota</taxon>
        <taxon>Fungi</taxon>
        <taxon>Fungi incertae sedis</taxon>
        <taxon>Zoopagomycota</taxon>
        <taxon>Kickxellomycotina</taxon>
        <taxon>Kickxellomycetes</taxon>
        <taxon>Kickxellales</taxon>
        <taxon>Kickxellaceae</taxon>
        <taxon>Coemansia</taxon>
    </lineage>
</organism>
<evidence type="ECO:0000256" key="8">
    <source>
        <dbReference type="SAM" id="Phobius"/>
    </source>
</evidence>
<dbReference type="InterPro" id="IPR023298">
    <property type="entry name" value="ATPase_P-typ_TM_dom_sf"/>
</dbReference>
<dbReference type="SUPFAM" id="SSF81665">
    <property type="entry name" value="Calcium ATPase, transmembrane domain M"/>
    <property type="match status" value="1"/>
</dbReference>
<evidence type="ECO:0008006" key="11">
    <source>
        <dbReference type="Google" id="ProtNLM"/>
    </source>
</evidence>
<dbReference type="PANTHER" id="PTHR45630:SF8">
    <property type="entry name" value="CATION-TRANSPORTING ATPASE"/>
    <property type="match status" value="1"/>
</dbReference>
<evidence type="ECO:0000256" key="5">
    <source>
        <dbReference type="ARBA" id="ARBA00022840"/>
    </source>
</evidence>
<dbReference type="GO" id="GO:0005524">
    <property type="term" value="F:ATP binding"/>
    <property type="evidence" value="ECO:0007669"/>
    <property type="project" value="UniProtKB-KW"/>
</dbReference>